<comment type="caution">
    <text evidence="2">The sequence shown here is derived from an EMBL/GenBank/DDBJ whole genome shotgun (WGS) entry which is preliminary data.</text>
</comment>
<dbReference type="InterPro" id="IPR026444">
    <property type="entry name" value="Secre_tail"/>
</dbReference>
<sequence length="1109" mass="124240">MKKLFSLFFLFFLIFGGYYYPQSFGNESPSGIQVSFPFYDDVENATVSSSYWSRDTTIWKILSASAHSGTKVWGMLPAIGTYQYLTLASSINLASTTNPYFSLWTRKSDGGNGYIRIEVSTNSGSSWVIVEEGSYSGSQYVRFQGSLLNYRQSNVLLRIGCYVPYGNTYYVDDIRIDEAPAPQPIILSNPTENGMNVHWNQSTALDFYRYRIVISTNQNNVNNFNATASTQNREETRVFDIFVKTKLDTVLTDLTFTNTLYYAKVYEEDTQNFINQGSERTDLSTTFNATGENAPMTQTFEGSYNWVADIPWAVTTDDAGDPGHSPTHAYEDSPQGNYPANADRRLVGMINLSAVQRPLLRFNHKYSFENGSDFGYIDVSADNVNWTTLNGYTGNNAGEWEADTYDIGFIKQTSTVAYVRFRTVSNNTNQQDGWHIDDVQVLNNPKVIAFPFFDDAEVDTFSLNNWTAGAFELKLANAHSGAQVWSLKQSGGTYSYLTLGGIMNLSGASNPYISFWTRKANAGNGYVKVEASSDGGLTWANVGEDSYSGTYKRFQYPLSNFRSANFMVRIGCYTPYGDTYYIDDILIDNAPTPRTLVLLNPTNNGMKVRWGVSTANDFDHYRVIVSTDQNAVNNYYTTPNLQNRVETKVFDIFNKATIETTLTDLTFMNTIYYSKIYEQDTQLLINQGSERAELQTSFNLISEVAPFIQNFEGSYGWASDLPWAVTQNDSNEAGHSGTHALEDSPVGVYNSNSDRRIVVKINTSSVQRPILRFNHKYSFESGYDFGIIEYSLDAVNWTKFAGFTGNSQSTWEQRTFDLINLRLQNSAYLRFSVQSNANNNQDGWHIDDVEIFNTSRTQGIPFTDDVEVDSISKFIWYNGQWDIKVASAHSGSQVWALGASGGTQYAYLTVAGSMNLGNAPKPYVSLWTKKANSGNGYIAIEVSNNFGQTWTKVKEQSFSGNNYVNIVASLANFNQNGVILRIGAYTPYGDTYYIDDITVADSTGFTTSIEDNGFQPLVFELEQNYPNPFNPSTTISYALPNESKVSLKVFNLLGQQVAELVNENKPAGYHTVVFDASSLSSGVYLYRINARDQVTSKEFTSTKKLLLLK</sequence>
<organism evidence="2">
    <name type="scientific">Ignavibacterium album</name>
    <dbReference type="NCBI Taxonomy" id="591197"/>
    <lineage>
        <taxon>Bacteria</taxon>
        <taxon>Pseudomonadati</taxon>
        <taxon>Ignavibacteriota</taxon>
        <taxon>Ignavibacteria</taxon>
        <taxon>Ignavibacteriales</taxon>
        <taxon>Ignavibacteriaceae</taxon>
        <taxon>Ignavibacterium</taxon>
    </lineage>
</organism>
<dbReference type="AlphaFoldDB" id="A0A832G248"/>
<evidence type="ECO:0000259" key="1">
    <source>
        <dbReference type="Pfam" id="PF18962"/>
    </source>
</evidence>
<dbReference type="Gene3D" id="2.60.40.4070">
    <property type="match status" value="1"/>
</dbReference>
<protein>
    <submittedName>
        <fullName evidence="2">T9SS type A sorting domain-containing protein</fullName>
    </submittedName>
</protein>
<gene>
    <name evidence="2" type="ORF">ENS56_05885</name>
</gene>
<name>A0A832G248_9BACT</name>
<dbReference type="NCBIfam" id="TIGR04183">
    <property type="entry name" value="Por_Secre_tail"/>
    <property type="match status" value="1"/>
</dbReference>
<evidence type="ECO:0000313" key="2">
    <source>
        <dbReference type="EMBL" id="HGT47543.1"/>
    </source>
</evidence>
<dbReference type="EMBL" id="DSVI01000007">
    <property type="protein sequence ID" value="HGT47543.1"/>
    <property type="molecule type" value="Genomic_DNA"/>
</dbReference>
<dbReference type="Gene3D" id="2.60.120.260">
    <property type="entry name" value="Galactose-binding domain-like"/>
    <property type="match status" value="2"/>
</dbReference>
<proteinExistence type="predicted"/>
<reference evidence="2" key="1">
    <citation type="journal article" date="2020" name="mSystems">
        <title>Genome- and Community-Level Interaction Insights into Carbon Utilization and Element Cycling Functions of Hydrothermarchaeota in Hydrothermal Sediment.</title>
        <authorList>
            <person name="Zhou Z."/>
            <person name="Liu Y."/>
            <person name="Xu W."/>
            <person name="Pan J."/>
            <person name="Luo Z.H."/>
            <person name="Li M."/>
        </authorList>
    </citation>
    <scope>NUCLEOTIDE SEQUENCE [LARGE SCALE GENOMIC DNA]</scope>
    <source>
        <strain evidence="2">SpSt-500</strain>
    </source>
</reference>
<dbReference type="Pfam" id="PF18962">
    <property type="entry name" value="Por_Secre_tail"/>
    <property type="match status" value="1"/>
</dbReference>
<accession>A0A832G248</accession>
<feature type="domain" description="Secretion system C-terminal sorting" evidence="1">
    <location>
        <begin position="1025"/>
        <end position="1097"/>
    </location>
</feature>